<evidence type="ECO:0000256" key="8">
    <source>
        <dbReference type="ARBA" id="ARBA00022777"/>
    </source>
</evidence>
<dbReference type="PROSITE" id="PS51103">
    <property type="entry name" value="PTS_EIIC_TYPE_1"/>
    <property type="match status" value="1"/>
</dbReference>
<dbReference type="EMBL" id="BMTL01000066">
    <property type="protein sequence ID" value="GGS30608.1"/>
    <property type="molecule type" value="Genomic_DNA"/>
</dbReference>
<feature type="transmembrane region" description="Helical" evidence="12">
    <location>
        <begin position="219"/>
        <end position="237"/>
    </location>
</feature>
<dbReference type="PROSITE" id="PS51093">
    <property type="entry name" value="PTS_EIIA_TYPE_1"/>
    <property type="match status" value="1"/>
</dbReference>
<evidence type="ECO:0000259" key="15">
    <source>
        <dbReference type="PROSITE" id="PS51103"/>
    </source>
</evidence>
<keyword evidence="6" id="KW-0598">Phosphotransferase system</keyword>
<protein>
    <submittedName>
        <fullName evidence="16">PTS beta-glucoside transporter subunit EIIBCA</fullName>
    </submittedName>
</protein>
<keyword evidence="9 12" id="KW-1133">Transmembrane helix</keyword>
<gene>
    <name evidence="16" type="primary">pts24BCA</name>
    <name evidence="16" type="ORF">GCM10010269_81420</name>
</gene>
<feature type="domain" description="PTS EIIC type-1" evidence="15">
    <location>
        <begin position="110"/>
        <end position="464"/>
    </location>
</feature>
<keyword evidence="17" id="KW-1185">Reference proteome</keyword>
<evidence type="ECO:0000256" key="11">
    <source>
        <dbReference type="PROSITE-ProRule" id="PRU00421"/>
    </source>
</evidence>
<dbReference type="CDD" id="cd00212">
    <property type="entry name" value="PTS_IIB_glc"/>
    <property type="match status" value="1"/>
</dbReference>
<sequence length="637" mass="65504">MDVNGSAKAVLDALGGAQNVSALQHCSTRLRFALADDTKVDAKTLKDIPGVVGVVVGPPQTQVVVGSKVIDFYNALSKLLGDRTGDGNGETGPATGAPWTWKRAGGTVMDFVVSVFTPVIPAIAGAGVLKSLLLLLTTVKWVSATNPTYLLFAAIPTAVFTFLPLFVAYTSARKLNVNRPVALGTVGVLLHPGFTELITRDGGISMFGIPVTNVPYNAQVFPAILAVLFLAVVERFFNKYTPGPIRVFFVPMMCFLIVVPVTMLALGPLGYGMGTQLTSAMLWMHSTLGWVAVALLASLLPFVISVGMHKAFIPPTINTMNATGSEMLYNPASLAHNMSEAGATLAVALRTKKQALRATSLSAGVSALFGITEPALYGVTLQNKRTLMAVVAGAFSGGAYVGITHVSSHAVVGPGLASMSMFVSPGDSSNIINAVVGLLVAFGVSFVISALTWKDSTPAAASQESRQADAGSVPAGTPGGSELLITPVSGVVVPLSEVGDQVFSSGVLGEGVAIEPASGRFVAPVDGTVTSLLPSKHAIGITTASGAEVLIHIGMDTVKLAGEHFTAHVAQGDTVTAGQPVVDVDIEAVRAAGYSLTTPLVVLNSAEHALSDIAAGPVEADAPLATLRKKELSDATA</sequence>
<accession>A0A918GG26</accession>
<evidence type="ECO:0000256" key="1">
    <source>
        <dbReference type="ARBA" id="ARBA00004651"/>
    </source>
</evidence>
<feature type="domain" description="PTS EIIB type-1" evidence="14">
    <location>
        <begin position="4"/>
        <end position="86"/>
    </location>
</feature>
<evidence type="ECO:0000313" key="17">
    <source>
        <dbReference type="Proteomes" id="UP000606194"/>
    </source>
</evidence>
<proteinExistence type="predicted"/>
<name>A0A918GG26_9ACTN</name>
<keyword evidence="3" id="KW-1003">Cell membrane</keyword>
<dbReference type="GO" id="GO:0090589">
    <property type="term" value="F:protein-phosphocysteine-trehalose phosphotransferase system transporter activity"/>
    <property type="evidence" value="ECO:0007669"/>
    <property type="project" value="TreeGrafter"/>
</dbReference>
<keyword evidence="7 12" id="KW-0812">Transmembrane</keyword>
<keyword evidence="2" id="KW-0813">Transport</keyword>
<dbReference type="InterPro" id="IPR001127">
    <property type="entry name" value="PTS_EIIA_1_perm"/>
</dbReference>
<evidence type="ECO:0000256" key="12">
    <source>
        <dbReference type="SAM" id="Phobius"/>
    </source>
</evidence>
<dbReference type="PROSITE" id="PS01035">
    <property type="entry name" value="PTS_EIIB_TYPE_1_CYS"/>
    <property type="match status" value="1"/>
</dbReference>
<dbReference type="InterPro" id="IPR018113">
    <property type="entry name" value="PTrfase_EIIB_Cys"/>
</dbReference>
<dbReference type="Pfam" id="PF00367">
    <property type="entry name" value="PTS_EIIB"/>
    <property type="match status" value="1"/>
</dbReference>
<comment type="subcellular location">
    <subcellularLocation>
        <location evidence="1">Cell membrane</location>
        <topology evidence="1">Multi-pass membrane protein</topology>
    </subcellularLocation>
</comment>
<evidence type="ECO:0000256" key="7">
    <source>
        <dbReference type="ARBA" id="ARBA00022692"/>
    </source>
</evidence>
<dbReference type="NCBIfam" id="TIGR01995">
    <property type="entry name" value="PTS-II-ABC-beta"/>
    <property type="match status" value="1"/>
</dbReference>
<dbReference type="InterPro" id="IPR003352">
    <property type="entry name" value="PTS_EIIC"/>
</dbReference>
<dbReference type="InterPro" id="IPR011055">
    <property type="entry name" value="Dup_hybrid_motif"/>
</dbReference>
<keyword evidence="4" id="KW-0762">Sugar transport</keyword>
<keyword evidence="5" id="KW-0808">Transferase</keyword>
<feature type="domain" description="PTS EIIA type-1" evidence="13">
    <location>
        <begin position="500"/>
        <end position="604"/>
    </location>
</feature>
<dbReference type="Proteomes" id="UP000606194">
    <property type="component" value="Unassembled WGS sequence"/>
</dbReference>
<evidence type="ECO:0000256" key="2">
    <source>
        <dbReference type="ARBA" id="ARBA00022448"/>
    </source>
</evidence>
<evidence type="ECO:0000259" key="13">
    <source>
        <dbReference type="PROSITE" id="PS51093"/>
    </source>
</evidence>
<evidence type="ECO:0000256" key="5">
    <source>
        <dbReference type="ARBA" id="ARBA00022679"/>
    </source>
</evidence>
<evidence type="ECO:0000256" key="10">
    <source>
        <dbReference type="ARBA" id="ARBA00023136"/>
    </source>
</evidence>
<feature type="transmembrane region" description="Helical" evidence="12">
    <location>
        <begin position="387"/>
        <end position="411"/>
    </location>
</feature>
<feature type="transmembrane region" description="Helical" evidence="12">
    <location>
        <begin position="149"/>
        <end position="169"/>
    </location>
</feature>
<keyword evidence="10 12" id="KW-0472">Membrane</keyword>
<dbReference type="GO" id="GO:0015771">
    <property type="term" value="P:trehalose transport"/>
    <property type="evidence" value="ECO:0007669"/>
    <property type="project" value="TreeGrafter"/>
</dbReference>
<dbReference type="PANTHER" id="PTHR30175">
    <property type="entry name" value="PHOSPHOTRANSFERASE SYSTEM TRANSPORT PROTEIN"/>
    <property type="match status" value="1"/>
</dbReference>
<evidence type="ECO:0000259" key="14">
    <source>
        <dbReference type="PROSITE" id="PS51098"/>
    </source>
</evidence>
<evidence type="ECO:0000256" key="3">
    <source>
        <dbReference type="ARBA" id="ARBA00022475"/>
    </source>
</evidence>
<dbReference type="AlphaFoldDB" id="A0A918GG26"/>
<dbReference type="InterPro" id="IPR050558">
    <property type="entry name" value="PTS_Sugar-Specific_Components"/>
</dbReference>
<evidence type="ECO:0000313" key="16">
    <source>
        <dbReference type="EMBL" id="GGS30608.1"/>
    </source>
</evidence>
<dbReference type="RefSeq" id="WP_190154358.1">
    <property type="nucleotide sequence ID" value="NZ_BMTL01000066.1"/>
</dbReference>
<evidence type="ECO:0000256" key="6">
    <source>
        <dbReference type="ARBA" id="ARBA00022683"/>
    </source>
</evidence>
<dbReference type="Gene3D" id="3.30.1360.60">
    <property type="entry name" value="Glucose permease domain IIB"/>
    <property type="match status" value="1"/>
</dbReference>
<dbReference type="Gene3D" id="2.70.70.10">
    <property type="entry name" value="Glucose Permease (Domain IIA)"/>
    <property type="match status" value="1"/>
</dbReference>
<evidence type="ECO:0000256" key="4">
    <source>
        <dbReference type="ARBA" id="ARBA00022597"/>
    </source>
</evidence>
<feature type="transmembrane region" description="Helical" evidence="12">
    <location>
        <begin position="111"/>
        <end position="129"/>
    </location>
</feature>
<dbReference type="InterPro" id="IPR013013">
    <property type="entry name" value="PTS_EIIC_1"/>
</dbReference>
<dbReference type="GO" id="GO:0008982">
    <property type="term" value="F:protein-N(PI)-phosphohistidine-sugar phosphotransferase activity"/>
    <property type="evidence" value="ECO:0007669"/>
    <property type="project" value="InterPro"/>
</dbReference>
<reference evidence="16" key="1">
    <citation type="journal article" date="2014" name="Int. J. Syst. Evol. Microbiol.">
        <title>Complete genome sequence of Corynebacterium casei LMG S-19264T (=DSM 44701T), isolated from a smear-ripened cheese.</title>
        <authorList>
            <consortium name="US DOE Joint Genome Institute (JGI-PGF)"/>
            <person name="Walter F."/>
            <person name="Albersmeier A."/>
            <person name="Kalinowski J."/>
            <person name="Ruckert C."/>
        </authorList>
    </citation>
    <scope>NUCLEOTIDE SEQUENCE</scope>
    <source>
        <strain evidence="16">JCM 4386</strain>
    </source>
</reference>
<dbReference type="PANTHER" id="PTHR30175:SF1">
    <property type="entry name" value="PTS SYSTEM ARBUTIN-, CELLOBIOSE-, AND SALICIN-SPECIFIC EIIBC COMPONENT-RELATED"/>
    <property type="match status" value="1"/>
</dbReference>
<reference evidence="16" key="2">
    <citation type="submission" date="2020-09" db="EMBL/GenBank/DDBJ databases">
        <authorList>
            <person name="Sun Q."/>
            <person name="Ohkuma M."/>
        </authorList>
    </citation>
    <scope>NUCLEOTIDE SEQUENCE</scope>
    <source>
        <strain evidence="16">JCM 4386</strain>
    </source>
</reference>
<feature type="transmembrane region" description="Helical" evidence="12">
    <location>
        <begin position="431"/>
        <end position="453"/>
    </location>
</feature>
<dbReference type="PROSITE" id="PS51098">
    <property type="entry name" value="PTS_EIIB_TYPE_1"/>
    <property type="match status" value="1"/>
</dbReference>
<feature type="active site" description="Phosphocysteine intermediate; for EIIB activity" evidence="11">
    <location>
        <position position="26"/>
    </location>
</feature>
<feature type="transmembrane region" description="Helical" evidence="12">
    <location>
        <begin position="249"/>
        <end position="271"/>
    </location>
</feature>
<dbReference type="Pfam" id="PF00358">
    <property type="entry name" value="PTS_EIIA_1"/>
    <property type="match status" value="1"/>
</dbReference>
<dbReference type="SUPFAM" id="SSF51261">
    <property type="entry name" value="Duplicated hybrid motif"/>
    <property type="match status" value="1"/>
</dbReference>
<feature type="transmembrane region" description="Helical" evidence="12">
    <location>
        <begin position="283"/>
        <end position="304"/>
    </location>
</feature>
<dbReference type="NCBIfam" id="TIGR00830">
    <property type="entry name" value="PTBA"/>
    <property type="match status" value="1"/>
</dbReference>
<dbReference type="InterPro" id="IPR036878">
    <property type="entry name" value="Glu_permease_IIB"/>
</dbReference>
<dbReference type="Pfam" id="PF02378">
    <property type="entry name" value="PTS_EIIC"/>
    <property type="match status" value="1"/>
</dbReference>
<dbReference type="GO" id="GO:0016301">
    <property type="term" value="F:kinase activity"/>
    <property type="evidence" value="ECO:0007669"/>
    <property type="project" value="UniProtKB-KW"/>
</dbReference>
<comment type="caution">
    <text evidence="16">The sequence shown here is derived from an EMBL/GenBank/DDBJ whole genome shotgun (WGS) entry which is preliminary data.</text>
</comment>
<dbReference type="SUPFAM" id="SSF55604">
    <property type="entry name" value="Glucose permease domain IIB"/>
    <property type="match status" value="1"/>
</dbReference>
<evidence type="ECO:0000256" key="9">
    <source>
        <dbReference type="ARBA" id="ARBA00022989"/>
    </source>
</evidence>
<dbReference type="PROSITE" id="PS00371">
    <property type="entry name" value="PTS_EIIA_TYPE_1_HIS"/>
    <property type="match status" value="1"/>
</dbReference>
<dbReference type="InterPro" id="IPR001996">
    <property type="entry name" value="PTS_IIB_1"/>
</dbReference>
<dbReference type="FunFam" id="2.70.70.10:FF:000001">
    <property type="entry name" value="PTS system glucose-specific IIA component"/>
    <property type="match status" value="1"/>
</dbReference>
<dbReference type="GO" id="GO:0009401">
    <property type="term" value="P:phosphoenolpyruvate-dependent sugar phosphotransferase system"/>
    <property type="evidence" value="ECO:0007669"/>
    <property type="project" value="UniProtKB-KW"/>
</dbReference>
<dbReference type="InterPro" id="IPR011297">
    <property type="entry name" value="PTS_IIABC_b_glu"/>
</dbReference>
<feature type="transmembrane region" description="Helical" evidence="12">
    <location>
        <begin position="181"/>
        <end position="199"/>
    </location>
</feature>
<dbReference type="GO" id="GO:0005886">
    <property type="term" value="C:plasma membrane"/>
    <property type="evidence" value="ECO:0007669"/>
    <property type="project" value="UniProtKB-SubCell"/>
</dbReference>
<keyword evidence="8" id="KW-0418">Kinase</keyword>
<organism evidence="16 17">
    <name type="scientific">Streptomyces humidus</name>
    <dbReference type="NCBI Taxonomy" id="52259"/>
    <lineage>
        <taxon>Bacteria</taxon>
        <taxon>Bacillati</taxon>
        <taxon>Actinomycetota</taxon>
        <taxon>Actinomycetes</taxon>
        <taxon>Kitasatosporales</taxon>
        <taxon>Streptomycetaceae</taxon>
        <taxon>Streptomyces</taxon>
    </lineage>
</organism>